<dbReference type="PANTHER" id="PTHR11055">
    <property type="entry name" value="BIFUNCTIONAL 3'-PHOSPHOADENOSINE 5'-PHOSPHOSULFATE SYNTHASE"/>
    <property type="match status" value="1"/>
</dbReference>
<keyword evidence="7" id="KW-1185">Reference proteome</keyword>
<evidence type="ECO:0000256" key="3">
    <source>
        <dbReference type="ARBA" id="ARBA00022741"/>
    </source>
</evidence>
<proteinExistence type="predicted"/>
<protein>
    <submittedName>
        <fullName evidence="8">Sulphate adenylyltransferase catalytic domain-containing protein</fullName>
    </submittedName>
</protein>
<evidence type="ECO:0000259" key="6">
    <source>
        <dbReference type="Pfam" id="PF01747"/>
    </source>
</evidence>
<dbReference type="InterPro" id="IPR024951">
    <property type="entry name" value="Sulfurylase_cat_dom"/>
</dbReference>
<dbReference type="Gene3D" id="3.40.50.620">
    <property type="entry name" value="HUPs"/>
    <property type="match status" value="1"/>
</dbReference>
<accession>A0A915LA14</accession>
<dbReference type="InterPro" id="IPR014729">
    <property type="entry name" value="Rossmann-like_a/b/a_fold"/>
</dbReference>
<keyword evidence="5" id="KW-1133">Transmembrane helix</keyword>
<keyword evidence="2" id="KW-0808">Transferase</keyword>
<dbReference type="GO" id="GO:0050428">
    <property type="term" value="P:3'-phosphoadenosine 5'-phosphosulfate biosynthetic process"/>
    <property type="evidence" value="ECO:0007669"/>
    <property type="project" value="TreeGrafter"/>
</dbReference>
<evidence type="ECO:0000256" key="5">
    <source>
        <dbReference type="SAM" id="Phobius"/>
    </source>
</evidence>
<comment type="pathway">
    <text evidence="1">Sulfur metabolism.</text>
</comment>
<name>A0A915LA14_ROMCU</name>
<reference evidence="8" key="1">
    <citation type="submission" date="2022-11" db="UniProtKB">
        <authorList>
            <consortium name="WormBaseParasite"/>
        </authorList>
    </citation>
    <scope>IDENTIFICATION</scope>
</reference>
<dbReference type="GO" id="GO:0004781">
    <property type="term" value="F:sulfate adenylyltransferase (ATP) activity"/>
    <property type="evidence" value="ECO:0007669"/>
    <property type="project" value="InterPro"/>
</dbReference>
<organism evidence="7 8">
    <name type="scientific">Romanomermis culicivorax</name>
    <name type="common">Nematode worm</name>
    <dbReference type="NCBI Taxonomy" id="13658"/>
    <lineage>
        <taxon>Eukaryota</taxon>
        <taxon>Metazoa</taxon>
        <taxon>Ecdysozoa</taxon>
        <taxon>Nematoda</taxon>
        <taxon>Enoplea</taxon>
        <taxon>Dorylaimia</taxon>
        <taxon>Mermithida</taxon>
        <taxon>Mermithoidea</taxon>
        <taxon>Mermithidae</taxon>
        <taxon>Romanomermis</taxon>
    </lineage>
</organism>
<keyword evidence="4" id="KW-0067">ATP-binding</keyword>
<dbReference type="WBParaSite" id="nRc.2.0.1.t47960-RA">
    <property type="protein sequence ID" value="nRc.2.0.1.t47960-RA"/>
    <property type="gene ID" value="nRc.2.0.1.g47960"/>
</dbReference>
<keyword evidence="5" id="KW-0472">Membrane</keyword>
<evidence type="ECO:0000313" key="7">
    <source>
        <dbReference type="Proteomes" id="UP000887565"/>
    </source>
</evidence>
<dbReference type="GO" id="GO:0005524">
    <property type="term" value="F:ATP binding"/>
    <property type="evidence" value="ECO:0007669"/>
    <property type="project" value="UniProtKB-KW"/>
</dbReference>
<dbReference type="PANTHER" id="PTHR11055:SF1">
    <property type="entry name" value="PAPS SYNTHETASE, ISOFORM D"/>
    <property type="match status" value="1"/>
</dbReference>
<evidence type="ECO:0000256" key="1">
    <source>
        <dbReference type="ARBA" id="ARBA00004678"/>
    </source>
</evidence>
<keyword evidence="3" id="KW-0547">Nucleotide-binding</keyword>
<dbReference type="Proteomes" id="UP000887565">
    <property type="component" value="Unplaced"/>
</dbReference>
<evidence type="ECO:0000256" key="2">
    <source>
        <dbReference type="ARBA" id="ARBA00022679"/>
    </source>
</evidence>
<dbReference type="GO" id="GO:0004020">
    <property type="term" value="F:adenylylsulfate kinase activity"/>
    <property type="evidence" value="ECO:0007669"/>
    <property type="project" value="TreeGrafter"/>
</dbReference>
<keyword evidence="5" id="KW-0812">Transmembrane</keyword>
<evidence type="ECO:0000313" key="8">
    <source>
        <dbReference type="WBParaSite" id="nRc.2.0.1.t47960-RA"/>
    </source>
</evidence>
<dbReference type="SUPFAM" id="SSF52374">
    <property type="entry name" value="Nucleotidylyl transferase"/>
    <property type="match status" value="1"/>
</dbReference>
<sequence>MAQPKYKRISSTKKSQFARQFIRLYFALISSSLLTAHQLVKLHRPIRPFWPFSRRACSTLASPKFSGTPAPACAVASSFYIVGRYPACIQRPDTCVYLCSPSHSSKVLAMAPSMPPNLEILPFQVAVYDKKNKMMTYFDESGTKMRQLAKSGQQPPDGFMAPAAWRVLANFYKN</sequence>
<feature type="transmembrane region" description="Helical" evidence="5">
    <location>
        <begin position="21"/>
        <end position="40"/>
    </location>
</feature>
<dbReference type="AlphaFoldDB" id="A0A915LA14"/>
<feature type="domain" description="Sulphate adenylyltransferase catalytic" evidence="6">
    <location>
        <begin position="78"/>
        <end position="169"/>
    </location>
</feature>
<evidence type="ECO:0000256" key="4">
    <source>
        <dbReference type="ARBA" id="ARBA00022840"/>
    </source>
</evidence>
<dbReference type="Pfam" id="PF01747">
    <property type="entry name" value="ATP-sulfurylase"/>
    <property type="match status" value="1"/>
</dbReference>
<dbReference type="GO" id="GO:0000103">
    <property type="term" value="P:sulfate assimilation"/>
    <property type="evidence" value="ECO:0007669"/>
    <property type="project" value="TreeGrafter"/>
</dbReference>